<accession>A0ABC8RDY3</accession>
<evidence type="ECO:0000313" key="3">
    <source>
        <dbReference type="Proteomes" id="UP001642360"/>
    </source>
</evidence>
<gene>
    <name evidence="2" type="ORF">ILEXP_LOCUS10874</name>
</gene>
<keyword evidence="3" id="KW-1185">Reference proteome</keyword>
<evidence type="ECO:0000256" key="1">
    <source>
        <dbReference type="SAM" id="MobiDB-lite"/>
    </source>
</evidence>
<name>A0ABC8RDY3_9AQUA</name>
<feature type="compositionally biased region" description="Basic and acidic residues" evidence="1">
    <location>
        <begin position="62"/>
        <end position="75"/>
    </location>
</feature>
<feature type="region of interest" description="Disordered" evidence="1">
    <location>
        <begin position="62"/>
        <end position="105"/>
    </location>
</feature>
<dbReference type="Proteomes" id="UP001642360">
    <property type="component" value="Unassembled WGS sequence"/>
</dbReference>
<comment type="caution">
    <text evidence="2">The sequence shown here is derived from an EMBL/GenBank/DDBJ whole genome shotgun (WGS) entry which is preliminary data.</text>
</comment>
<dbReference type="AlphaFoldDB" id="A0ABC8RDY3"/>
<sequence>MAPWLLPQVSACLKKYIYYNERLPKSATYCRIMLPRYAPGDSLKQTDNGFTGLFLFSPHKPSREIEKKRDERENVESSILGGSMGDSMDNPMSFSKARHGGTGAHGDVVVVSKTRTFERDRAQGCQPKYQKP</sequence>
<evidence type="ECO:0000313" key="2">
    <source>
        <dbReference type="EMBL" id="CAK9143179.1"/>
    </source>
</evidence>
<reference evidence="2 3" key="1">
    <citation type="submission" date="2024-02" db="EMBL/GenBank/DDBJ databases">
        <authorList>
            <person name="Vignale AGUSTIN F."/>
            <person name="Sosa J E."/>
            <person name="Modenutti C."/>
        </authorList>
    </citation>
    <scope>NUCLEOTIDE SEQUENCE [LARGE SCALE GENOMIC DNA]</scope>
</reference>
<protein>
    <submittedName>
        <fullName evidence="2">Uncharacterized protein</fullName>
    </submittedName>
</protein>
<dbReference type="EMBL" id="CAUOFW020001280">
    <property type="protein sequence ID" value="CAK9143179.1"/>
    <property type="molecule type" value="Genomic_DNA"/>
</dbReference>
<proteinExistence type="predicted"/>
<organism evidence="2 3">
    <name type="scientific">Ilex paraguariensis</name>
    <name type="common">yerba mate</name>
    <dbReference type="NCBI Taxonomy" id="185542"/>
    <lineage>
        <taxon>Eukaryota</taxon>
        <taxon>Viridiplantae</taxon>
        <taxon>Streptophyta</taxon>
        <taxon>Embryophyta</taxon>
        <taxon>Tracheophyta</taxon>
        <taxon>Spermatophyta</taxon>
        <taxon>Magnoliopsida</taxon>
        <taxon>eudicotyledons</taxon>
        <taxon>Gunneridae</taxon>
        <taxon>Pentapetalae</taxon>
        <taxon>asterids</taxon>
        <taxon>campanulids</taxon>
        <taxon>Aquifoliales</taxon>
        <taxon>Aquifoliaceae</taxon>
        <taxon>Ilex</taxon>
    </lineage>
</organism>